<dbReference type="OrthoDB" id="336240at2759"/>
<dbReference type="SUPFAM" id="SSF54928">
    <property type="entry name" value="RNA-binding domain, RBD"/>
    <property type="match status" value="1"/>
</dbReference>
<feature type="compositionally biased region" description="Polar residues" evidence="1">
    <location>
        <begin position="285"/>
        <end position="300"/>
    </location>
</feature>
<proteinExistence type="predicted"/>
<organism evidence="2 3">
    <name type="scientific">Circinella minor</name>
    <dbReference type="NCBI Taxonomy" id="1195481"/>
    <lineage>
        <taxon>Eukaryota</taxon>
        <taxon>Fungi</taxon>
        <taxon>Fungi incertae sedis</taxon>
        <taxon>Mucoromycota</taxon>
        <taxon>Mucoromycotina</taxon>
        <taxon>Mucoromycetes</taxon>
        <taxon>Mucorales</taxon>
        <taxon>Lichtheimiaceae</taxon>
        <taxon>Circinella</taxon>
    </lineage>
</organism>
<gene>
    <name evidence="2" type="ORF">INT45_002980</name>
</gene>
<protein>
    <recommendedName>
        <fullName evidence="4">RRM domain-containing protein</fullName>
    </recommendedName>
</protein>
<sequence length="604" mass="69162">MNNNETDYSGLLGVTQRQIYPSNSCFSITRININQNNNDPMEQEEKLTSASLRSTEDLMQPNISLSCELKHNKNNDLFAFVGSNEEYEKLYYNRPQINTEILHDSAFVNHDATYYQNQLDSSSDINSNHIKRTMTATINMNTMTNDVYQRWSDMWPSGLRSIVGYNSSSNRDLSTIIGRAHSLINVRDWWINLCTTGQTRIDENKQQQQHQQQTTDTYTLISKEYEQDPLSLFSQFDRNTNKSSNSIWWDINGANQPTKNTMASSLSLFNQCNTDVIKKEKDEYSSPSIERSLPSPINYNQDKKGGNDDKININISFNNTNATKRLSDSMAFNADSVAHNIPSKKYAVAMINNIVIDKISGKTQKEAFVEFDSKEELNTRLKNLKRNPTLTGRKVIVARSSPEELFRKVFPSWKGVFINGIPSITSIKMGDGDDRYDISNNNLEESNQCQGQRAIASIVPPLLVKGFEYDSLLNICRNYKLRYSRKCPERPFENFISMMVKFPWDTPDIITTMQRDHLYEYYKLATGTLRYHLSKPYHQFDSTLMMRMIRPALVCPGLTANQKKGIVIASGMPCPEELLHYLQTPLEDKNIHSPEVNKNSPTAG</sequence>
<dbReference type="GO" id="GO:0003676">
    <property type="term" value="F:nucleic acid binding"/>
    <property type="evidence" value="ECO:0007669"/>
    <property type="project" value="InterPro"/>
</dbReference>
<dbReference type="InterPro" id="IPR035979">
    <property type="entry name" value="RBD_domain_sf"/>
</dbReference>
<accession>A0A8H7S894</accession>
<evidence type="ECO:0000313" key="3">
    <source>
        <dbReference type="Proteomes" id="UP000646827"/>
    </source>
</evidence>
<evidence type="ECO:0000313" key="2">
    <source>
        <dbReference type="EMBL" id="KAG2224441.1"/>
    </source>
</evidence>
<reference evidence="2 3" key="1">
    <citation type="submission" date="2020-12" db="EMBL/GenBank/DDBJ databases">
        <title>Metabolic potential, ecology and presence of endohyphal bacteria is reflected in genomic diversity of Mucoromycotina.</title>
        <authorList>
            <person name="Muszewska A."/>
            <person name="Okrasinska A."/>
            <person name="Steczkiewicz K."/>
            <person name="Drgas O."/>
            <person name="Orlowska M."/>
            <person name="Perlinska-Lenart U."/>
            <person name="Aleksandrzak-Piekarczyk T."/>
            <person name="Szatraj K."/>
            <person name="Zielenkiewicz U."/>
            <person name="Pilsyk S."/>
            <person name="Malc E."/>
            <person name="Mieczkowski P."/>
            <person name="Kruszewska J.S."/>
            <person name="Biernat P."/>
            <person name="Pawlowska J."/>
        </authorList>
    </citation>
    <scope>NUCLEOTIDE SEQUENCE [LARGE SCALE GENOMIC DNA]</scope>
    <source>
        <strain evidence="2 3">CBS 142.35</strain>
    </source>
</reference>
<dbReference type="InterPro" id="IPR012677">
    <property type="entry name" value="Nucleotide-bd_a/b_plait_sf"/>
</dbReference>
<evidence type="ECO:0008006" key="4">
    <source>
        <dbReference type="Google" id="ProtNLM"/>
    </source>
</evidence>
<evidence type="ECO:0000256" key="1">
    <source>
        <dbReference type="SAM" id="MobiDB-lite"/>
    </source>
</evidence>
<name>A0A8H7S894_9FUNG</name>
<dbReference type="Gene3D" id="3.30.70.330">
    <property type="match status" value="1"/>
</dbReference>
<feature type="region of interest" description="Disordered" evidence="1">
    <location>
        <begin position="283"/>
        <end position="305"/>
    </location>
</feature>
<dbReference type="EMBL" id="JAEPRB010000043">
    <property type="protein sequence ID" value="KAG2224441.1"/>
    <property type="molecule type" value="Genomic_DNA"/>
</dbReference>
<comment type="caution">
    <text evidence="2">The sequence shown here is derived from an EMBL/GenBank/DDBJ whole genome shotgun (WGS) entry which is preliminary data.</text>
</comment>
<dbReference type="AlphaFoldDB" id="A0A8H7S894"/>
<keyword evidence="3" id="KW-1185">Reference proteome</keyword>
<dbReference type="Proteomes" id="UP000646827">
    <property type="component" value="Unassembled WGS sequence"/>
</dbReference>